<proteinExistence type="predicted"/>
<feature type="domain" description="FAD dependent oxidoreductase" evidence="2">
    <location>
        <begin position="6"/>
        <end position="397"/>
    </location>
</feature>
<keyword evidence="1" id="KW-0560">Oxidoreductase</keyword>
<dbReference type="InterPro" id="IPR006076">
    <property type="entry name" value="FAD-dep_OxRdtase"/>
</dbReference>
<dbReference type="SUPFAM" id="SSF54373">
    <property type="entry name" value="FAD-linked reductases, C-terminal domain"/>
    <property type="match status" value="1"/>
</dbReference>
<evidence type="ECO:0000313" key="4">
    <source>
        <dbReference type="Proteomes" id="UP000245137"/>
    </source>
</evidence>
<dbReference type="Gene3D" id="3.30.9.10">
    <property type="entry name" value="D-Amino Acid Oxidase, subunit A, domain 2"/>
    <property type="match status" value="1"/>
</dbReference>
<comment type="caution">
    <text evidence="3">The sequence shown here is derived from an EMBL/GenBank/DDBJ whole genome shotgun (WGS) entry which is preliminary data.</text>
</comment>
<dbReference type="OrthoDB" id="9805337at2"/>
<dbReference type="RefSeq" id="WP_108916025.1">
    <property type="nucleotide sequence ID" value="NZ_BGJY01000002.1"/>
</dbReference>
<evidence type="ECO:0000259" key="2">
    <source>
        <dbReference type="Pfam" id="PF01266"/>
    </source>
</evidence>
<dbReference type="PANTHER" id="PTHR13847:SF289">
    <property type="entry name" value="GLYCINE OXIDASE"/>
    <property type="match status" value="1"/>
</dbReference>
<dbReference type="GO" id="GO:0016491">
    <property type="term" value="F:oxidoreductase activity"/>
    <property type="evidence" value="ECO:0007669"/>
    <property type="project" value="UniProtKB-KW"/>
</dbReference>
<keyword evidence="4" id="KW-1185">Reference proteome</keyword>
<reference evidence="3 4" key="1">
    <citation type="journal article" date="2018" name="Appl. Microbiol. Biotechnol.">
        <title>Co-cultivation of the strictly anaerobic methanogen Methanosarcina barkeri with aerobic methanotrophs in an oxygen-limited membrane bioreactor.</title>
        <authorList>
            <person name="In 't Zandt M.H."/>
            <person name="van den Bosch T.J.M."/>
            <person name="Rijkers R."/>
            <person name="van Kessel M.A.H.J."/>
            <person name="Jetten M.S.M."/>
            <person name="Welte C.U."/>
        </authorList>
    </citation>
    <scope>NUCLEOTIDE SEQUENCE [LARGE SCALE GENOMIC DNA]</scope>
    <source>
        <strain evidence="3 4">DSM 17706</strain>
    </source>
</reference>
<organism evidence="3 4">
    <name type="scientific">Methylosinus sporium</name>
    <dbReference type="NCBI Taxonomy" id="428"/>
    <lineage>
        <taxon>Bacteria</taxon>
        <taxon>Pseudomonadati</taxon>
        <taxon>Pseudomonadota</taxon>
        <taxon>Alphaproteobacteria</taxon>
        <taxon>Hyphomicrobiales</taxon>
        <taxon>Methylocystaceae</taxon>
        <taxon>Methylosinus</taxon>
    </lineage>
</organism>
<accession>A0A2U1STS1</accession>
<gene>
    <name evidence="3" type="ORF">C5689_04190</name>
</gene>
<evidence type="ECO:0000256" key="1">
    <source>
        <dbReference type="ARBA" id="ARBA00023002"/>
    </source>
</evidence>
<name>A0A2U1STS1_METSR</name>
<dbReference type="InterPro" id="IPR036188">
    <property type="entry name" value="FAD/NAD-bd_sf"/>
</dbReference>
<dbReference type="Pfam" id="PF01266">
    <property type="entry name" value="DAO"/>
    <property type="match status" value="1"/>
</dbReference>
<sequence>MQQTADVAVLGAGMVGVSAALHLQARGRDVVLVDRHGAAGLETSFGNAGLIERASIFPYLFPRDFGDLLRYALNLSPQAHYHFSALPSVAPWLWRYFRESSPERAKRHALDALPLVERCLEEHDALIQLSGAGDIVRRTGWIKLYRSEKSLAKGIVDAARLRDFSLRVEELDAAGLSALEPDIAPVVGAVHFRDTASVADPCAVAQAYAELFQRRGGRFLAGDVRALAQTRDGHWSAPTHDGALIVRDVVVALGPWSDQIFRPLGYELPFAVKRGYHMHYGTEEGARLFHPVLDADNGYVLAPMTRGVRLTTGAEFASRDAKPTPVQVDKDEILARTLFPLGERLDPKPWMGCRPCFPDMLPIIGKAPRHQGLWFDFGHQHHGFTLGPVSGRLLAEMMTGETPFTDPAPYAVDRFR</sequence>
<evidence type="ECO:0000313" key="3">
    <source>
        <dbReference type="EMBL" id="PWB95000.1"/>
    </source>
</evidence>
<protein>
    <submittedName>
        <fullName evidence="3">Amino acid dehydrogenase</fullName>
    </submittedName>
</protein>
<dbReference type="EMBL" id="PUIV01000004">
    <property type="protein sequence ID" value="PWB95000.1"/>
    <property type="molecule type" value="Genomic_DNA"/>
</dbReference>
<dbReference type="PANTHER" id="PTHR13847">
    <property type="entry name" value="SARCOSINE DEHYDROGENASE-RELATED"/>
    <property type="match status" value="1"/>
</dbReference>
<dbReference type="SUPFAM" id="SSF51905">
    <property type="entry name" value="FAD/NAD(P)-binding domain"/>
    <property type="match status" value="1"/>
</dbReference>
<dbReference type="Proteomes" id="UP000245137">
    <property type="component" value="Unassembled WGS sequence"/>
</dbReference>
<dbReference type="Gene3D" id="3.50.50.60">
    <property type="entry name" value="FAD/NAD(P)-binding domain"/>
    <property type="match status" value="2"/>
</dbReference>
<dbReference type="AlphaFoldDB" id="A0A2U1STS1"/>
<dbReference type="GO" id="GO:0005737">
    <property type="term" value="C:cytoplasm"/>
    <property type="evidence" value="ECO:0007669"/>
    <property type="project" value="TreeGrafter"/>
</dbReference>